<name>A0A095UEH4_9GAMM</name>
<reference evidence="1" key="1">
    <citation type="submission" date="2014-12" db="EMBL/GenBank/DDBJ databases">
        <title>The draft genome of the Tatumella morbirosei type strain, LMG23360T isolated from pineapple rot.</title>
        <authorList>
            <person name="Smits T.H."/>
            <person name="Palmer M."/>
            <person name="Venter S.N."/>
            <person name="Duffy B."/>
            <person name="Steenkamp E.T."/>
            <person name="Chan W.Y."/>
            <person name="Coutinho T.A."/>
            <person name="Coetzee M.P."/>
            <person name="De Maayer P."/>
        </authorList>
    </citation>
    <scope>NUCLEOTIDE SEQUENCE [LARGE SCALE GENOMIC DNA]</scope>
    <source>
        <strain evidence="1">LMG 23360</strain>
    </source>
</reference>
<dbReference type="Proteomes" id="UP000029577">
    <property type="component" value="Unassembled WGS sequence"/>
</dbReference>
<dbReference type="AlphaFoldDB" id="A0A095UEH4"/>
<keyword evidence="2" id="KW-1185">Reference proteome</keyword>
<comment type="caution">
    <text evidence="1">The sequence shown here is derived from an EMBL/GenBank/DDBJ whole genome shotgun (WGS) entry which is preliminary data.</text>
</comment>
<proteinExistence type="predicted"/>
<evidence type="ECO:0000313" key="1">
    <source>
        <dbReference type="EMBL" id="KGD72843.1"/>
    </source>
</evidence>
<protein>
    <submittedName>
        <fullName evidence="1">Uncharacterized protein</fullName>
    </submittedName>
</protein>
<gene>
    <name evidence="1" type="ORF">HA49_11495</name>
</gene>
<dbReference type="EMBL" id="JPKR02000003">
    <property type="protein sequence ID" value="KGD72843.1"/>
    <property type="molecule type" value="Genomic_DNA"/>
</dbReference>
<accession>A0A095UEH4</accession>
<sequence>MGIAMANLYRIIASILQEKRKSHSERNNHILELVALGNKIFVSYENFLKSPSGSVTDSTFISDFRYDNYEAVNLYGLPVGADRHLHFNIITAAKMMDGQHEFFAVKVEIFKESDDFFVSLGIENCVIFDFPVNRTEDYLLKMSLVIRQFVTQMSNGRVFV</sequence>
<evidence type="ECO:0000313" key="2">
    <source>
        <dbReference type="Proteomes" id="UP000029577"/>
    </source>
</evidence>
<organism evidence="1 2">
    <name type="scientific">Tatumella morbirosei</name>
    <dbReference type="NCBI Taxonomy" id="642227"/>
    <lineage>
        <taxon>Bacteria</taxon>
        <taxon>Pseudomonadati</taxon>
        <taxon>Pseudomonadota</taxon>
        <taxon>Gammaproteobacteria</taxon>
        <taxon>Enterobacterales</taxon>
        <taxon>Erwiniaceae</taxon>
        <taxon>Tatumella</taxon>
    </lineage>
</organism>